<dbReference type="AlphaFoldDB" id="A0A1X7V8S2"/>
<comment type="subcellular location">
    <subcellularLocation>
        <location evidence="1">Nucleus</location>
    </subcellularLocation>
</comment>
<evidence type="ECO:0000259" key="4">
    <source>
        <dbReference type="Pfam" id="PF13891"/>
    </source>
</evidence>
<dbReference type="KEGG" id="aqu:109580944"/>
<name>A0A1X7V8S2_AMPQE</name>
<dbReference type="Proteomes" id="UP000007879">
    <property type="component" value="Unassembled WGS sequence"/>
</dbReference>
<feature type="compositionally biased region" description="Pro residues" evidence="3">
    <location>
        <begin position="257"/>
        <end position="273"/>
    </location>
</feature>
<feature type="domain" description="KANL2-like probable zinc-finger" evidence="4">
    <location>
        <begin position="145"/>
        <end position="206"/>
    </location>
</feature>
<feature type="compositionally biased region" description="Acidic residues" evidence="3">
    <location>
        <begin position="339"/>
        <end position="349"/>
    </location>
</feature>
<dbReference type="EnsemblMetazoa" id="XM_019994559.1">
    <property type="protein sequence ID" value="XP_019850118.1"/>
    <property type="gene ID" value="LOC109580944"/>
</dbReference>
<reference evidence="5" key="2">
    <citation type="submission" date="2017-05" db="UniProtKB">
        <authorList>
            <consortium name="EnsemblMetazoa"/>
        </authorList>
    </citation>
    <scope>IDENTIFICATION</scope>
</reference>
<feature type="region of interest" description="Disordered" evidence="3">
    <location>
        <begin position="252"/>
        <end position="349"/>
    </location>
</feature>
<gene>
    <name evidence="5" type="primary">109580944</name>
</gene>
<evidence type="ECO:0000256" key="3">
    <source>
        <dbReference type="SAM" id="MobiDB-lite"/>
    </source>
</evidence>
<evidence type="ECO:0000313" key="6">
    <source>
        <dbReference type="Proteomes" id="UP000007879"/>
    </source>
</evidence>
<sequence length="349" mass="38596">MSSCKFPEKRRLDVSSETISIDPKLKTKAKEIVNAFISTTKEDTGSECDVIRNSYSSSDVKLSGTWSDRSDQIKSNLLKEISSLKRRLKFNEERLVTKRDSLLQFIRLARANSLLAADLLHEGRGGVSAGRGQLLRKQRIRCCKVISGKQCNETALLYTRYCLGHITEDKRQVLYQCCSSMDADTSTKCNRPVLEILQDKPHCLKHISETKKTMVKLPLPSNKTQGPGLKHRVSPGLQKIRVHDTIKRASALGLPSPLQPPPPLSSSFLPPPLSATWSLTESERNNRTGLGSPTKEIISPSPTPQTSELSPFSLDTTNLLPPPPPVLLLPPDPTPGSFFDDDTSSDEVN</sequence>
<dbReference type="InParanoid" id="A0A1X7V8S2"/>
<reference evidence="6" key="1">
    <citation type="journal article" date="2010" name="Nature">
        <title>The Amphimedon queenslandica genome and the evolution of animal complexity.</title>
        <authorList>
            <person name="Srivastava M."/>
            <person name="Simakov O."/>
            <person name="Chapman J."/>
            <person name="Fahey B."/>
            <person name="Gauthier M.E."/>
            <person name="Mitros T."/>
            <person name="Richards G.S."/>
            <person name="Conaco C."/>
            <person name="Dacre M."/>
            <person name="Hellsten U."/>
            <person name="Larroux C."/>
            <person name="Putnam N.H."/>
            <person name="Stanke M."/>
            <person name="Adamska M."/>
            <person name="Darling A."/>
            <person name="Degnan S.M."/>
            <person name="Oakley T.H."/>
            <person name="Plachetzki D.C."/>
            <person name="Zhai Y."/>
            <person name="Adamski M."/>
            <person name="Calcino A."/>
            <person name="Cummins S.F."/>
            <person name="Goodstein D.M."/>
            <person name="Harris C."/>
            <person name="Jackson D.J."/>
            <person name="Leys S.P."/>
            <person name="Shu S."/>
            <person name="Woodcroft B.J."/>
            <person name="Vervoort M."/>
            <person name="Kosik K.S."/>
            <person name="Manning G."/>
            <person name="Degnan B.M."/>
            <person name="Rokhsar D.S."/>
        </authorList>
    </citation>
    <scope>NUCLEOTIDE SEQUENCE [LARGE SCALE GENOMIC DNA]</scope>
</reference>
<evidence type="ECO:0000256" key="1">
    <source>
        <dbReference type="ARBA" id="ARBA00004123"/>
    </source>
</evidence>
<organism evidence="5">
    <name type="scientific">Amphimedon queenslandica</name>
    <name type="common">Sponge</name>
    <dbReference type="NCBI Taxonomy" id="400682"/>
    <lineage>
        <taxon>Eukaryota</taxon>
        <taxon>Metazoa</taxon>
        <taxon>Porifera</taxon>
        <taxon>Demospongiae</taxon>
        <taxon>Heteroscleromorpha</taxon>
        <taxon>Haplosclerida</taxon>
        <taxon>Niphatidae</taxon>
        <taxon>Amphimedon</taxon>
    </lineage>
</organism>
<feature type="compositionally biased region" description="Pro residues" evidence="3">
    <location>
        <begin position="320"/>
        <end position="334"/>
    </location>
</feature>
<dbReference type="GO" id="GO:0005634">
    <property type="term" value="C:nucleus"/>
    <property type="evidence" value="ECO:0007669"/>
    <property type="project" value="UniProtKB-SubCell"/>
</dbReference>
<keyword evidence="6" id="KW-1185">Reference proteome</keyword>
<dbReference type="Pfam" id="PF13891">
    <property type="entry name" value="zf-C3HC3H_KANSL2"/>
    <property type="match status" value="1"/>
</dbReference>
<evidence type="ECO:0000313" key="5">
    <source>
        <dbReference type="EnsemblMetazoa" id="Aqu2.1.36411_001"/>
    </source>
</evidence>
<dbReference type="EnsemblMetazoa" id="Aqu2.1.36411_001">
    <property type="protein sequence ID" value="Aqu2.1.36411_001"/>
    <property type="gene ID" value="Aqu2.1.36411"/>
</dbReference>
<keyword evidence="2" id="KW-0539">Nucleus</keyword>
<dbReference type="PANTHER" id="PTHR16198">
    <property type="match status" value="1"/>
</dbReference>
<dbReference type="PANTHER" id="PTHR16198:SF2">
    <property type="entry name" value="INO80 COMPLEX SUBUNIT D"/>
    <property type="match status" value="1"/>
</dbReference>
<proteinExistence type="predicted"/>
<protein>
    <recommendedName>
        <fullName evidence="4">KANL2-like probable zinc-finger domain-containing protein</fullName>
    </recommendedName>
</protein>
<dbReference type="InterPro" id="IPR025927">
    <property type="entry name" value="Znf_KANL2-like"/>
</dbReference>
<evidence type="ECO:0000256" key="2">
    <source>
        <dbReference type="ARBA" id="ARBA00023242"/>
    </source>
</evidence>
<accession>A0A1X7V8S2</accession>